<dbReference type="RefSeq" id="WP_156565545.1">
    <property type="nucleotide sequence ID" value="NZ_CACRTZ010000006.1"/>
</dbReference>
<evidence type="ECO:0000313" key="1">
    <source>
        <dbReference type="EMBL" id="VYU09683.1"/>
    </source>
</evidence>
<dbReference type="EMBL" id="CACRTZ010000006">
    <property type="protein sequence ID" value="VYU09683.1"/>
    <property type="molecule type" value="Genomic_DNA"/>
</dbReference>
<sequence>MESIKGLQVCDTLPRGVHVLRAHSVFRHACNLQTPEGALWVLQTRDVPLSPGGIIIDHQDLRPFFRPGESVRVDLRHAFAQSARLVPGGARVTLGQLTGVIDNFFALHAAKGVRQALAADARLADAQQRLIRWLRTPASDPTPLARAFVGYGEGLTPAGDDYLLGLLWTLDNWRAVQRQALAEALPALLPRTTDVSRAMLSHGCESRYGALLLALAAADITRLPQAVQGVARYGHSSGEDMLAGIRAAAYALA</sequence>
<dbReference type="InterPro" id="IPR021530">
    <property type="entry name" value="AllH-like"/>
</dbReference>
<evidence type="ECO:0008006" key="2">
    <source>
        <dbReference type="Google" id="ProtNLM"/>
    </source>
</evidence>
<protein>
    <recommendedName>
        <fullName evidence="2">DUF2877 domain-containing protein</fullName>
    </recommendedName>
</protein>
<organism evidence="1">
    <name type="scientific">Phytobacter massiliensis</name>
    <dbReference type="NCBI Taxonomy" id="1485952"/>
    <lineage>
        <taxon>Bacteria</taxon>
        <taxon>Pseudomonadati</taxon>
        <taxon>Pseudomonadota</taxon>
        <taxon>Gammaproteobacteria</taxon>
        <taxon>Enterobacterales</taxon>
        <taxon>Enterobacteriaceae</taxon>
        <taxon>Phytobacter</taxon>
    </lineage>
</organism>
<proteinExistence type="predicted"/>
<gene>
    <name evidence="1" type="ORF">EMLFYP7_01391</name>
</gene>
<reference evidence="1" key="1">
    <citation type="submission" date="2019-11" db="EMBL/GenBank/DDBJ databases">
        <authorList>
            <person name="Feng L."/>
        </authorList>
    </citation>
    <scope>NUCLEOTIDE SEQUENCE</scope>
    <source>
        <strain evidence="1">EMassiliensisLFYP7</strain>
    </source>
</reference>
<dbReference type="AlphaFoldDB" id="A0A6N3C9H5"/>
<name>A0A6N3C9H5_9ENTR</name>
<dbReference type="Pfam" id="PF11392">
    <property type="entry name" value="AllH"/>
    <property type="match status" value="1"/>
</dbReference>
<accession>A0A6N3C9H5</accession>